<reference evidence="1 2" key="1">
    <citation type="submission" date="2015-09" db="EMBL/GenBank/DDBJ databases">
        <title>Genome sequence of the marine flavobacterium Croceitalea dokdonensis DOKDO 023 that contains proton- and sodium-pumping rhodopsins.</title>
        <authorList>
            <person name="Kwon S.-K."/>
            <person name="Lee H.K."/>
            <person name="Kwak M.-J."/>
            <person name="Kim J.F."/>
        </authorList>
    </citation>
    <scope>NUCLEOTIDE SEQUENCE [LARGE SCALE GENOMIC DNA]</scope>
    <source>
        <strain evidence="1 2">DOKDO 023</strain>
    </source>
</reference>
<comment type="caution">
    <text evidence="1">The sequence shown here is derived from an EMBL/GenBank/DDBJ whole genome shotgun (WGS) entry which is preliminary data.</text>
</comment>
<sequence length="57" mass="6582">MAKNIFKKIETVKEPPMETKEDIISKIEDIKRGKALSGIFNTKLYGALVNFFKLKEH</sequence>
<dbReference type="AlphaFoldDB" id="A0A0P7AHM8"/>
<protein>
    <submittedName>
        <fullName evidence="1">Uncharacterized protein</fullName>
    </submittedName>
</protein>
<evidence type="ECO:0000313" key="1">
    <source>
        <dbReference type="EMBL" id="KPM33083.1"/>
    </source>
</evidence>
<keyword evidence="2" id="KW-1185">Reference proteome</keyword>
<gene>
    <name evidence="1" type="ORF">I595_1510</name>
</gene>
<dbReference type="STRING" id="1300341.I595_1510"/>
<dbReference type="Proteomes" id="UP000050280">
    <property type="component" value="Unassembled WGS sequence"/>
</dbReference>
<proteinExistence type="predicted"/>
<dbReference type="EMBL" id="LDJX01000002">
    <property type="protein sequence ID" value="KPM33083.1"/>
    <property type="molecule type" value="Genomic_DNA"/>
</dbReference>
<name>A0A0P7AHM8_9FLAO</name>
<dbReference type="RefSeq" id="WP_157449668.1">
    <property type="nucleotide sequence ID" value="NZ_LDJX01000002.1"/>
</dbReference>
<evidence type="ECO:0000313" key="2">
    <source>
        <dbReference type="Proteomes" id="UP000050280"/>
    </source>
</evidence>
<organism evidence="1 2">
    <name type="scientific">Croceitalea dokdonensis DOKDO 023</name>
    <dbReference type="NCBI Taxonomy" id="1300341"/>
    <lineage>
        <taxon>Bacteria</taxon>
        <taxon>Pseudomonadati</taxon>
        <taxon>Bacteroidota</taxon>
        <taxon>Flavobacteriia</taxon>
        <taxon>Flavobacteriales</taxon>
        <taxon>Flavobacteriaceae</taxon>
        <taxon>Croceitalea</taxon>
    </lineage>
</organism>
<accession>A0A0P7AHM8</accession>